<accession>A0A1B7K282</accession>
<dbReference type="GO" id="GO:0016813">
    <property type="term" value="F:hydrolase activity, acting on carbon-nitrogen (but not peptide) bonds, in linear amidines"/>
    <property type="evidence" value="ECO:0007669"/>
    <property type="project" value="InterPro"/>
</dbReference>
<feature type="binding site" evidence="3">
    <location>
        <position position="126"/>
    </location>
    <ligand>
        <name>Zn(2+)</name>
        <dbReference type="ChEBI" id="CHEBI:29105"/>
        <label>2</label>
    </ligand>
</feature>
<feature type="binding site" evidence="3">
    <location>
        <position position="383"/>
    </location>
    <ligand>
        <name>Zn(2+)</name>
        <dbReference type="ChEBI" id="CHEBI:29105"/>
        <label>2</label>
    </ligand>
</feature>
<feature type="binding site" evidence="3">
    <location>
        <position position="91"/>
    </location>
    <ligand>
        <name>Zn(2+)</name>
        <dbReference type="ChEBI" id="CHEBI:29105"/>
        <label>1</label>
    </ligand>
</feature>
<dbReference type="AlphaFoldDB" id="A0A1B7K282"/>
<dbReference type="NCBIfam" id="NF006771">
    <property type="entry name" value="PRK09290.1-5"/>
    <property type="match status" value="1"/>
</dbReference>
<dbReference type="Pfam" id="PF07687">
    <property type="entry name" value="M20_dimer"/>
    <property type="match status" value="1"/>
</dbReference>
<dbReference type="PATRIC" id="fig|1354272.4.peg.597"/>
<sequence length="411" mass="44423">METSASRIQRYLEQLAEYTSTPGQGTTRMSYSEQDKQARNYLKQEMILLGLQVREDAIGNIYGRLEGQEAGLPAVIIGSHFDSVPNGGAFDGPAGIVTGLDVVARLREENLKPRYPLEVIALVEEEGTSFGRGLMASSVITGLIGSKELHQLKDREGITAAQRMAAAGFNADKAHEAVLKPESVKAFLELHIEQGPVLEQANEDIGIVDTIVGISQLEIKLVGKAGHAGTTPMNMRADALVCASHIISEIPELAKAAGDNSVATVGRLNVLPNGANVIPSEVIFSVDIRSKNDAALRKLIEQIIDFTEKQSEKLGISSEIIQPLYVQPTALNLQIGELMKQHATDQNLRFRTMVSGAGHDTMIFAGITQTGLIFVPSRNGLSHHPDEWTDYAQIARGADVMFATVKSLTEC</sequence>
<dbReference type="PANTHER" id="PTHR32494:SF5">
    <property type="entry name" value="ALLANTOATE AMIDOHYDROLASE"/>
    <property type="match status" value="1"/>
</dbReference>
<gene>
    <name evidence="5" type="ORF">M998_0580</name>
</gene>
<dbReference type="SUPFAM" id="SSF53187">
    <property type="entry name" value="Zn-dependent exopeptidases"/>
    <property type="match status" value="1"/>
</dbReference>
<dbReference type="EMBL" id="LXEW01000011">
    <property type="protein sequence ID" value="OAT54248.1"/>
    <property type="molecule type" value="Genomic_DNA"/>
</dbReference>
<dbReference type="RefSeq" id="WP_068907415.1">
    <property type="nucleotide sequence ID" value="NZ_LXEW01000011.1"/>
</dbReference>
<evidence type="ECO:0000313" key="6">
    <source>
        <dbReference type="Proteomes" id="UP000078224"/>
    </source>
</evidence>
<dbReference type="Pfam" id="PF01546">
    <property type="entry name" value="Peptidase_M20"/>
    <property type="match status" value="1"/>
</dbReference>
<dbReference type="InterPro" id="IPR036264">
    <property type="entry name" value="Bact_exopeptidase_dim_dom"/>
</dbReference>
<dbReference type="OrthoDB" id="9808195at2"/>
<dbReference type="Gene3D" id="3.40.630.10">
    <property type="entry name" value="Zn peptidases"/>
    <property type="match status" value="1"/>
</dbReference>
<dbReference type="PIRSF" id="PIRSF001235">
    <property type="entry name" value="Amidase_carbamoylase"/>
    <property type="match status" value="1"/>
</dbReference>
<evidence type="ECO:0000256" key="1">
    <source>
        <dbReference type="ARBA" id="ARBA00006153"/>
    </source>
</evidence>
<proteinExistence type="inferred from homology"/>
<keyword evidence="3" id="KW-0479">Metal-binding</keyword>
<organism evidence="5 6">
    <name type="scientific">Providencia heimbachae ATCC 35613</name>
    <dbReference type="NCBI Taxonomy" id="1354272"/>
    <lineage>
        <taxon>Bacteria</taxon>
        <taxon>Pseudomonadati</taxon>
        <taxon>Pseudomonadota</taxon>
        <taxon>Gammaproteobacteria</taxon>
        <taxon>Enterobacterales</taxon>
        <taxon>Morganellaceae</taxon>
        <taxon>Providencia</taxon>
    </lineage>
</organism>
<keyword evidence="6" id="KW-1185">Reference proteome</keyword>
<dbReference type="EC" id="3.5.1.87" evidence="5"/>
<evidence type="ECO:0000256" key="3">
    <source>
        <dbReference type="PIRSR" id="PIRSR001235-1"/>
    </source>
</evidence>
<evidence type="ECO:0000256" key="2">
    <source>
        <dbReference type="ARBA" id="ARBA00022801"/>
    </source>
</evidence>
<comment type="similarity">
    <text evidence="1">Belongs to the peptidase M20 family.</text>
</comment>
<name>A0A1B7K282_9GAMM</name>
<reference evidence="5 6" key="1">
    <citation type="submission" date="2016-04" db="EMBL/GenBank/DDBJ databases">
        <title>ATOL: Assembling a taxonomically balanced genome-scale reconstruction of the evolutionary history of the Enterobacteriaceae.</title>
        <authorList>
            <person name="Plunkett G.III."/>
            <person name="Neeno-Eckwall E.C."/>
            <person name="Glasner J.D."/>
            <person name="Perna N.T."/>
        </authorList>
    </citation>
    <scope>NUCLEOTIDE SEQUENCE [LARGE SCALE GENOMIC DNA]</scope>
    <source>
        <strain evidence="5 6">ATCC 35613</strain>
    </source>
</reference>
<dbReference type="EC" id="3.5.3.-" evidence="5"/>
<feature type="binding site" evidence="3">
    <location>
        <position position="191"/>
    </location>
    <ligand>
        <name>Zn(2+)</name>
        <dbReference type="ChEBI" id="CHEBI:29105"/>
        <label>1</label>
    </ligand>
</feature>
<evidence type="ECO:0000313" key="5">
    <source>
        <dbReference type="EMBL" id="OAT54248.1"/>
    </source>
</evidence>
<dbReference type="Proteomes" id="UP000078224">
    <property type="component" value="Unassembled WGS sequence"/>
</dbReference>
<keyword evidence="3" id="KW-0862">Zinc</keyword>
<feature type="binding site" evidence="3">
    <location>
        <position position="80"/>
    </location>
    <ligand>
        <name>Zn(2+)</name>
        <dbReference type="ChEBI" id="CHEBI:29105"/>
        <label>1</label>
    </ligand>
</feature>
<dbReference type="CDD" id="cd03884">
    <property type="entry name" value="M20_bAS"/>
    <property type="match status" value="1"/>
</dbReference>
<dbReference type="NCBIfam" id="TIGR01879">
    <property type="entry name" value="hydantase"/>
    <property type="match status" value="1"/>
</dbReference>
<feature type="domain" description="Peptidase M20 dimerisation" evidence="4">
    <location>
        <begin position="213"/>
        <end position="311"/>
    </location>
</feature>
<dbReference type="InterPro" id="IPR011650">
    <property type="entry name" value="Peptidase_M20_dimer"/>
</dbReference>
<comment type="caution">
    <text evidence="5">The sequence shown here is derived from an EMBL/GenBank/DDBJ whole genome shotgun (WGS) entry which is preliminary data.</text>
</comment>
<dbReference type="InterPro" id="IPR010158">
    <property type="entry name" value="Amidase_Cbmase"/>
</dbReference>
<keyword evidence="2 5" id="KW-0378">Hydrolase</keyword>
<dbReference type="InterPro" id="IPR002933">
    <property type="entry name" value="Peptidase_M20"/>
</dbReference>
<evidence type="ECO:0000259" key="4">
    <source>
        <dbReference type="Pfam" id="PF07687"/>
    </source>
</evidence>
<comment type="cofactor">
    <cofactor evidence="3">
        <name>Zn(2+)</name>
        <dbReference type="ChEBI" id="CHEBI:29105"/>
    </cofactor>
    <text evidence="3">Binds 2 Zn(2+) ions per subunit.</text>
</comment>
<feature type="binding site" evidence="3">
    <location>
        <position position="91"/>
    </location>
    <ligand>
        <name>Zn(2+)</name>
        <dbReference type="ChEBI" id="CHEBI:29105"/>
        <label>2</label>
    </ligand>
</feature>
<dbReference type="PANTHER" id="PTHR32494">
    <property type="entry name" value="ALLANTOATE DEIMINASE-RELATED"/>
    <property type="match status" value="1"/>
</dbReference>
<protein>
    <submittedName>
        <fullName evidence="5">N-carbamoyl-L-amino acid hydrolase</fullName>
        <ecNumber evidence="5">3.-.-.-</ecNumber>
        <ecNumber evidence="5">3.5.1.87</ecNumber>
        <ecNumber evidence="5">3.5.3.-</ecNumber>
    </submittedName>
</protein>
<dbReference type="Gene3D" id="3.30.70.360">
    <property type="match status" value="1"/>
</dbReference>
<dbReference type="EC" id="3.-.-.-" evidence="5"/>
<dbReference type="GO" id="GO:0046872">
    <property type="term" value="F:metal ion binding"/>
    <property type="evidence" value="ECO:0007669"/>
    <property type="project" value="UniProtKB-KW"/>
</dbReference>
<dbReference type="SUPFAM" id="SSF55031">
    <property type="entry name" value="Bacterial exopeptidase dimerisation domain"/>
    <property type="match status" value="1"/>
</dbReference>
<dbReference type="GO" id="GO:0050538">
    <property type="term" value="F:N-carbamoyl-L-amino-acid hydrolase activity"/>
    <property type="evidence" value="ECO:0007669"/>
    <property type="project" value="UniProtKB-EC"/>
</dbReference>